<protein>
    <submittedName>
        <fullName evidence="8">Nodulation protein D 3</fullName>
    </submittedName>
</protein>
<dbReference type="Proteomes" id="UP000046122">
    <property type="component" value="Unassembled WGS sequence"/>
</dbReference>
<feature type="domain" description="HTH lysR-type" evidence="7">
    <location>
        <begin position="16"/>
        <end position="73"/>
    </location>
</feature>
<dbReference type="Gene3D" id="3.40.190.10">
    <property type="entry name" value="Periplasmic binding protein-like II"/>
    <property type="match status" value="2"/>
</dbReference>
<dbReference type="InterPro" id="IPR005119">
    <property type="entry name" value="LysR_subst-bd"/>
</dbReference>
<evidence type="ECO:0000256" key="3">
    <source>
        <dbReference type="ARBA" id="ARBA00022491"/>
    </source>
</evidence>
<dbReference type="EMBL" id="CCNE01000005">
    <property type="protein sequence ID" value="CDX51637.1"/>
    <property type="molecule type" value="Genomic_DNA"/>
</dbReference>
<sequence>MRIIQVVDSTMRFKGLDLNLLVAFNALMTERNLTAAARSINLSQPAMSAAMARLRGYFQDELFTMRGRKLLATPRAEMLAPAVRSILLQVQVSLLHQSAFDPTQSDRRFRVMVSDFMTLVFFRKVVERVARDAPSVAFDLVSPADTGEEALRRGDLDFLILPDTFLSNAHPKAILFDDTLVCVGCSSNEELYGPFSFEKYMAMGHVVTRFGNPHKPAVEDSSLLGFGMERRIEVTVPSFSSIPPMLTGTRRIATIPLRLVKHFAAVMPLKVVDLPLPFPAFVEAVQWPAQQNTDPASIWMRQRLLEEAARTDI</sequence>
<dbReference type="SUPFAM" id="SSF46785">
    <property type="entry name" value="Winged helix' DNA-binding domain"/>
    <property type="match status" value="1"/>
</dbReference>
<dbReference type="PRINTS" id="PR00039">
    <property type="entry name" value="HTHLYSR"/>
</dbReference>
<proteinExistence type="inferred from homology"/>
<dbReference type="InterPro" id="IPR036388">
    <property type="entry name" value="WH-like_DNA-bd_sf"/>
</dbReference>
<dbReference type="InterPro" id="IPR037416">
    <property type="entry name" value="NodD_PBP2"/>
</dbReference>
<keyword evidence="6" id="KW-0804">Transcription</keyword>
<dbReference type="Pfam" id="PF03466">
    <property type="entry name" value="LysR_substrate"/>
    <property type="match status" value="1"/>
</dbReference>
<dbReference type="InterPro" id="IPR000847">
    <property type="entry name" value="LysR_HTH_N"/>
</dbReference>
<dbReference type="GO" id="GO:0003700">
    <property type="term" value="F:DNA-binding transcription factor activity"/>
    <property type="evidence" value="ECO:0007669"/>
    <property type="project" value="InterPro"/>
</dbReference>
<evidence type="ECO:0000256" key="1">
    <source>
        <dbReference type="ARBA" id="ARBA00009437"/>
    </source>
</evidence>
<keyword evidence="4" id="KW-0805">Transcription regulation</keyword>
<dbReference type="GO" id="GO:0003677">
    <property type="term" value="F:DNA binding"/>
    <property type="evidence" value="ECO:0007669"/>
    <property type="project" value="UniProtKB-KW"/>
</dbReference>
<dbReference type="Gene3D" id="1.10.10.10">
    <property type="entry name" value="Winged helix-like DNA-binding domain superfamily/Winged helix DNA-binding domain"/>
    <property type="match status" value="1"/>
</dbReference>
<evidence type="ECO:0000256" key="6">
    <source>
        <dbReference type="ARBA" id="ARBA00023163"/>
    </source>
</evidence>
<keyword evidence="5" id="KW-0238">DNA-binding</keyword>
<evidence type="ECO:0000256" key="4">
    <source>
        <dbReference type="ARBA" id="ARBA00023015"/>
    </source>
</evidence>
<dbReference type="AlphaFoldDB" id="A0A090GSZ9"/>
<dbReference type="Pfam" id="PF00126">
    <property type="entry name" value="HTH_1"/>
    <property type="match status" value="1"/>
</dbReference>
<evidence type="ECO:0000259" key="7">
    <source>
        <dbReference type="PROSITE" id="PS50931"/>
    </source>
</evidence>
<dbReference type="PROSITE" id="PS50931">
    <property type="entry name" value="HTH_LYSR"/>
    <property type="match status" value="1"/>
</dbReference>
<evidence type="ECO:0000256" key="2">
    <source>
        <dbReference type="ARBA" id="ARBA00022458"/>
    </source>
</evidence>
<evidence type="ECO:0000313" key="9">
    <source>
        <dbReference type="Proteomes" id="UP000046122"/>
    </source>
</evidence>
<gene>
    <name evidence="8" type="primary">nodD</name>
    <name evidence="8" type="ORF">MPL3365_130592</name>
</gene>
<comment type="similarity">
    <text evidence="1">Belongs to the LysR transcriptional regulatory family.</text>
</comment>
<dbReference type="CDD" id="cd08462">
    <property type="entry name" value="PBP2_NodD"/>
    <property type="match status" value="1"/>
</dbReference>
<evidence type="ECO:0000313" key="8">
    <source>
        <dbReference type="EMBL" id="CDX51637.1"/>
    </source>
</evidence>
<dbReference type="SUPFAM" id="SSF53850">
    <property type="entry name" value="Periplasmic binding protein-like II"/>
    <property type="match status" value="1"/>
</dbReference>
<evidence type="ECO:0000256" key="5">
    <source>
        <dbReference type="ARBA" id="ARBA00023125"/>
    </source>
</evidence>
<organism evidence="8 9">
    <name type="scientific">Mesorhizobium plurifarium</name>
    <dbReference type="NCBI Taxonomy" id="69974"/>
    <lineage>
        <taxon>Bacteria</taxon>
        <taxon>Pseudomonadati</taxon>
        <taxon>Pseudomonadota</taxon>
        <taxon>Alphaproteobacteria</taxon>
        <taxon>Hyphomicrobiales</taxon>
        <taxon>Phyllobacteriaceae</taxon>
        <taxon>Mesorhizobium</taxon>
    </lineage>
</organism>
<keyword evidence="2" id="KW-0536">Nodulation</keyword>
<accession>A0A090GSZ9</accession>
<keyword evidence="3" id="KW-0678">Repressor</keyword>
<dbReference type="PANTHER" id="PTHR30118">
    <property type="entry name" value="HTH-TYPE TRANSCRIPTIONAL REGULATOR LEUO-RELATED"/>
    <property type="match status" value="1"/>
</dbReference>
<dbReference type="InterPro" id="IPR050389">
    <property type="entry name" value="LysR-type_TF"/>
</dbReference>
<dbReference type="InterPro" id="IPR036390">
    <property type="entry name" value="WH_DNA-bd_sf"/>
</dbReference>
<dbReference type="PANTHER" id="PTHR30118:SF6">
    <property type="entry name" value="HTH-TYPE TRANSCRIPTIONAL REGULATOR LEUO"/>
    <property type="match status" value="1"/>
</dbReference>
<reference evidence="8 9" key="1">
    <citation type="submission" date="2014-08" db="EMBL/GenBank/DDBJ databases">
        <authorList>
            <person name="Moulin Lionel"/>
        </authorList>
    </citation>
    <scope>NUCLEOTIDE SEQUENCE [LARGE SCALE GENOMIC DNA]</scope>
</reference>
<name>A0A090GSZ9_MESPL</name>